<accession>A0A0D2EN42</accession>
<dbReference type="EMBL" id="KN847319">
    <property type="protein sequence ID" value="KIW56833.1"/>
    <property type="molecule type" value="Genomic_DNA"/>
</dbReference>
<dbReference type="GeneID" id="25327362"/>
<dbReference type="Proteomes" id="UP000054342">
    <property type="component" value="Unassembled WGS sequence"/>
</dbReference>
<name>A0A0D2EN42_9EURO</name>
<evidence type="ECO:0000313" key="1">
    <source>
        <dbReference type="EMBL" id="KIW56833.1"/>
    </source>
</evidence>
<gene>
    <name evidence="1" type="ORF">PV05_05454</name>
</gene>
<sequence length="141" mass="16216">MALAWPPQYSGLSCKAARMRFPKPMVRLCPRRCVRRREPPAIQYGPRVMRRRPEDRHVQTIPKKVNISMKSATSARRLIGSKGQWWQTKAMSAHVALPCSISDTSRCRDIRANLSRRKTQNDGRGCRYCITTLFKSVQSLT</sequence>
<organism evidence="1 2">
    <name type="scientific">Exophiala xenobiotica</name>
    <dbReference type="NCBI Taxonomy" id="348802"/>
    <lineage>
        <taxon>Eukaryota</taxon>
        <taxon>Fungi</taxon>
        <taxon>Dikarya</taxon>
        <taxon>Ascomycota</taxon>
        <taxon>Pezizomycotina</taxon>
        <taxon>Eurotiomycetes</taxon>
        <taxon>Chaetothyriomycetidae</taxon>
        <taxon>Chaetothyriales</taxon>
        <taxon>Herpotrichiellaceae</taxon>
        <taxon>Exophiala</taxon>
    </lineage>
</organism>
<dbReference type="HOGENOM" id="CLU_1825309_0_0_1"/>
<evidence type="ECO:0000313" key="2">
    <source>
        <dbReference type="Proteomes" id="UP000054342"/>
    </source>
</evidence>
<keyword evidence="2" id="KW-1185">Reference proteome</keyword>
<dbReference type="RefSeq" id="XP_013317417.1">
    <property type="nucleotide sequence ID" value="XM_013461963.1"/>
</dbReference>
<dbReference type="AlphaFoldDB" id="A0A0D2EN42"/>
<proteinExistence type="predicted"/>
<reference evidence="1 2" key="1">
    <citation type="submission" date="2015-01" db="EMBL/GenBank/DDBJ databases">
        <title>The Genome Sequence of Exophiala xenobiotica CBS118157.</title>
        <authorList>
            <consortium name="The Broad Institute Genomics Platform"/>
            <person name="Cuomo C."/>
            <person name="de Hoog S."/>
            <person name="Gorbushina A."/>
            <person name="Stielow B."/>
            <person name="Teixiera M."/>
            <person name="Abouelleil A."/>
            <person name="Chapman S.B."/>
            <person name="Priest M."/>
            <person name="Young S.K."/>
            <person name="Wortman J."/>
            <person name="Nusbaum C."/>
            <person name="Birren B."/>
        </authorList>
    </citation>
    <scope>NUCLEOTIDE SEQUENCE [LARGE SCALE GENOMIC DNA]</scope>
    <source>
        <strain evidence="1 2">CBS 118157</strain>
    </source>
</reference>
<protein>
    <submittedName>
        <fullName evidence="1">Uncharacterized protein</fullName>
    </submittedName>
</protein>